<dbReference type="PANTHER" id="PTHR46018:SF7">
    <property type="entry name" value="RIBONUCLEASE Z"/>
    <property type="match status" value="1"/>
</dbReference>
<sequence length="188" mass="21199">MLVTHLHADHFGGIVFLILDGQFRRRTIDLTVVGPPGTERRLNEAMEASFPGSTEVKRRFVVRVVEHRERTAWATHRFTALPFEVRHAAGAPSYALRVKNAESGSCIAYSGDTEWTDALLDAAQGTDLFLCEGYAHHPVRWHMDLTTLQTHRHRLETRHLLLTRLSPTALEADLSTWDVAHDALTLTV</sequence>
<evidence type="ECO:0000313" key="3">
    <source>
        <dbReference type="Proteomes" id="UP000595046"/>
    </source>
</evidence>
<organism evidence="2 3">
    <name type="scientific">Streptomyces bathyalis</name>
    <dbReference type="NCBI Taxonomy" id="2710756"/>
    <lineage>
        <taxon>Bacteria</taxon>
        <taxon>Bacillati</taxon>
        <taxon>Actinomycetota</taxon>
        <taxon>Actinomycetes</taxon>
        <taxon>Kitasatosporales</taxon>
        <taxon>Streptomycetaceae</taxon>
        <taxon>Streptomyces</taxon>
    </lineage>
</organism>
<evidence type="ECO:0000313" key="2">
    <source>
        <dbReference type="EMBL" id="QPP10258.1"/>
    </source>
</evidence>
<dbReference type="AlphaFoldDB" id="A0A7T1TC57"/>
<dbReference type="KEGG" id="sbat:G4Z16_31835"/>
<keyword evidence="2" id="KW-0378">Hydrolase</keyword>
<dbReference type="Pfam" id="PF12706">
    <property type="entry name" value="Lactamase_B_2"/>
    <property type="match status" value="1"/>
</dbReference>
<dbReference type="InterPro" id="IPR036866">
    <property type="entry name" value="RibonucZ/Hydroxyglut_hydro"/>
</dbReference>
<feature type="domain" description="Metallo-beta-lactamase" evidence="1">
    <location>
        <begin position="2"/>
        <end position="147"/>
    </location>
</feature>
<dbReference type="SUPFAM" id="SSF56281">
    <property type="entry name" value="Metallo-hydrolase/oxidoreductase"/>
    <property type="match status" value="1"/>
</dbReference>
<dbReference type="GO" id="GO:0042781">
    <property type="term" value="F:3'-tRNA processing endoribonuclease activity"/>
    <property type="evidence" value="ECO:0007669"/>
    <property type="project" value="TreeGrafter"/>
</dbReference>
<gene>
    <name evidence="2" type="ORF">G4Z16_31835</name>
</gene>
<accession>A0A7T1TC57</accession>
<dbReference type="PANTHER" id="PTHR46018">
    <property type="entry name" value="ZINC PHOSPHODIESTERASE ELAC PROTEIN 1"/>
    <property type="match status" value="1"/>
</dbReference>
<keyword evidence="3" id="KW-1185">Reference proteome</keyword>
<protein>
    <submittedName>
        <fullName evidence="2">MBL fold metallo-hydrolase</fullName>
    </submittedName>
</protein>
<dbReference type="EMBL" id="CP048882">
    <property type="protein sequence ID" value="QPP10258.1"/>
    <property type="molecule type" value="Genomic_DNA"/>
</dbReference>
<evidence type="ECO:0000259" key="1">
    <source>
        <dbReference type="Pfam" id="PF12706"/>
    </source>
</evidence>
<reference evidence="3" key="1">
    <citation type="submission" date="2020-02" db="EMBL/GenBank/DDBJ databases">
        <title>Streptomyces sp. ASO4wet.</title>
        <authorList>
            <person name="Risdian C."/>
            <person name="Landwehr W."/>
            <person name="Schupp P."/>
            <person name="Wink J."/>
        </authorList>
    </citation>
    <scope>NUCLEOTIDE SEQUENCE [LARGE SCALE GENOMIC DNA]</scope>
    <source>
        <strain evidence="3">ASO4wet</strain>
    </source>
</reference>
<proteinExistence type="predicted"/>
<dbReference type="Proteomes" id="UP000595046">
    <property type="component" value="Chromosome"/>
</dbReference>
<dbReference type="Gene3D" id="3.60.15.10">
    <property type="entry name" value="Ribonuclease Z/Hydroxyacylglutathione hydrolase-like"/>
    <property type="match status" value="1"/>
</dbReference>
<dbReference type="InterPro" id="IPR001279">
    <property type="entry name" value="Metallo-B-lactamas"/>
</dbReference>
<name>A0A7T1TC57_9ACTN</name>